<feature type="compositionally biased region" description="Pro residues" evidence="1">
    <location>
        <begin position="71"/>
        <end position="84"/>
    </location>
</feature>
<dbReference type="AlphaFoldDB" id="A0A6A6H2K5"/>
<accession>A0A6A6H2K5</accession>
<proteinExistence type="predicted"/>
<feature type="compositionally biased region" description="Pro residues" evidence="1">
    <location>
        <begin position="31"/>
        <end position="48"/>
    </location>
</feature>
<feature type="compositionally biased region" description="Pro residues" evidence="1">
    <location>
        <begin position="96"/>
        <end position="111"/>
    </location>
</feature>
<dbReference type="Proteomes" id="UP000800092">
    <property type="component" value="Unassembled WGS sequence"/>
</dbReference>
<dbReference type="PANTHER" id="PTHR22705:SF0">
    <property type="entry name" value="ZZ-TYPE ZINC FINGER-CONTAINING PROTEIN 3"/>
    <property type="match status" value="1"/>
</dbReference>
<dbReference type="PANTHER" id="PTHR22705">
    <property type="entry name" value="ZINC FINGER, ZZ DOMAIN CONTAINING 3"/>
    <property type="match status" value="1"/>
</dbReference>
<reference evidence="2" key="1">
    <citation type="journal article" date="2020" name="Stud. Mycol.">
        <title>101 Dothideomycetes genomes: a test case for predicting lifestyles and emergence of pathogens.</title>
        <authorList>
            <person name="Haridas S."/>
            <person name="Albert R."/>
            <person name="Binder M."/>
            <person name="Bloem J."/>
            <person name="Labutti K."/>
            <person name="Salamov A."/>
            <person name="Andreopoulos B."/>
            <person name="Baker S."/>
            <person name="Barry K."/>
            <person name="Bills G."/>
            <person name="Bluhm B."/>
            <person name="Cannon C."/>
            <person name="Castanera R."/>
            <person name="Culley D."/>
            <person name="Daum C."/>
            <person name="Ezra D."/>
            <person name="Gonzalez J."/>
            <person name="Henrissat B."/>
            <person name="Kuo A."/>
            <person name="Liang C."/>
            <person name="Lipzen A."/>
            <person name="Lutzoni F."/>
            <person name="Magnuson J."/>
            <person name="Mondo S."/>
            <person name="Nolan M."/>
            <person name="Ohm R."/>
            <person name="Pangilinan J."/>
            <person name="Park H.-J."/>
            <person name="Ramirez L."/>
            <person name="Alfaro M."/>
            <person name="Sun H."/>
            <person name="Tritt A."/>
            <person name="Yoshinaga Y."/>
            <person name="Zwiers L.-H."/>
            <person name="Turgeon B."/>
            <person name="Goodwin S."/>
            <person name="Spatafora J."/>
            <person name="Crous P."/>
            <person name="Grigoriev I."/>
        </authorList>
    </citation>
    <scope>NUCLEOTIDE SEQUENCE</scope>
    <source>
        <strain evidence="2">Tuck. ex Michener</strain>
    </source>
</reference>
<feature type="region of interest" description="Disordered" evidence="1">
    <location>
        <begin position="285"/>
        <end position="309"/>
    </location>
</feature>
<organism evidence="2 3">
    <name type="scientific">Viridothelium virens</name>
    <name type="common">Speckled blister lichen</name>
    <name type="synonym">Trypethelium virens</name>
    <dbReference type="NCBI Taxonomy" id="1048519"/>
    <lineage>
        <taxon>Eukaryota</taxon>
        <taxon>Fungi</taxon>
        <taxon>Dikarya</taxon>
        <taxon>Ascomycota</taxon>
        <taxon>Pezizomycotina</taxon>
        <taxon>Dothideomycetes</taxon>
        <taxon>Dothideomycetes incertae sedis</taxon>
        <taxon>Trypetheliales</taxon>
        <taxon>Trypetheliaceae</taxon>
        <taxon>Viridothelium</taxon>
    </lineage>
</organism>
<feature type="region of interest" description="Disordered" evidence="1">
    <location>
        <begin position="1"/>
        <end position="115"/>
    </location>
</feature>
<dbReference type="OrthoDB" id="20473at2759"/>
<sequence length="345" mass="36254">MSSDPLTIQTSTAPPPPPAQTTNNQPQTPTADPPTSRPSSPVRPPISPITPRATFAELARYTANQRSRGSAPPPPAAPPPPSFSHPPAFSSATPASAPPLAPAARPPPLPPATEYIAQPAPVPIAEDDNIDALALKAAISILQVQRERSRQDVRTWETLRKEAGRDPKGFWEALQAGRLRRKRVAGDAGFLGPTLAGMEGDDGGEGGRDGGEGGRGGGEEDEDDDEDAEDEDETGEGGNGAGEAGKKGDDEGRFPKLPEMQNIFRCPPVNWAKYHVVGESLDKLHEEQMKRPNEGEPTFDPGVAQGSGSIVKGQVDHLGRAPESVVAKPYSMFDDGNLKGSGKGG</sequence>
<feature type="region of interest" description="Disordered" evidence="1">
    <location>
        <begin position="182"/>
        <end position="261"/>
    </location>
</feature>
<feature type="compositionally biased region" description="Acidic residues" evidence="1">
    <location>
        <begin position="219"/>
        <end position="235"/>
    </location>
</feature>
<protein>
    <submittedName>
        <fullName evidence="2">Uncharacterized protein</fullName>
    </submittedName>
</protein>
<evidence type="ECO:0000313" key="2">
    <source>
        <dbReference type="EMBL" id="KAF2232265.1"/>
    </source>
</evidence>
<name>A0A6A6H2K5_VIRVR</name>
<feature type="compositionally biased region" description="Low complexity" evidence="1">
    <location>
        <begin position="20"/>
        <end position="30"/>
    </location>
</feature>
<dbReference type="InterPro" id="IPR037830">
    <property type="entry name" value="ZZZ3"/>
</dbReference>
<keyword evidence="3" id="KW-1185">Reference proteome</keyword>
<evidence type="ECO:0000313" key="3">
    <source>
        <dbReference type="Proteomes" id="UP000800092"/>
    </source>
</evidence>
<feature type="compositionally biased region" description="Basic and acidic residues" evidence="1">
    <location>
        <begin position="244"/>
        <end position="256"/>
    </location>
</feature>
<gene>
    <name evidence="2" type="ORF">EV356DRAFT_517567</name>
</gene>
<dbReference type="EMBL" id="ML991817">
    <property type="protein sequence ID" value="KAF2232265.1"/>
    <property type="molecule type" value="Genomic_DNA"/>
</dbReference>
<evidence type="ECO:0000256" key="1">
    <source>
        <dbReference type="SAM" id="MobiDB-lite"/>
    </source>
</evidence>
<feature type="compositionally biased region" description="Basic and acidic residues" evidence="1">
    <location>
        <begin position="285"/>
        <end position="294"/>
    </location>
</feature>
<feature type="compositionally biased region" description="Low complexity" evidence="1">
    <location>
        <begin position="85"/>
        <end position="95"/>
    </location>
</feature>